<dbReference type="InterPro" id="IPR011989">
    <property type="entry name" value="ARM-like"/>
</dbReference>
<feature type="region of interest" description="Disordered" evidence="4">
    <location>
        <begin position="83"/>
        <end position="104"/>
    </location>
</feature>
<dbReference type="InterPro" id="IPR016024">
    <property type="entry name" value="ARM-type_fold"/>
</dbReference>
<dbReference type="EMBL" id="CAJNDS010000913">
    <property type="protein sequence ID" value="CAE7240489.1"/>
    <property type="molecule type" value="Genomic_DNA"/>
</dbReference>
<keyword evidence="3" id="KW-0175">Coiled coil</keyword>
<feature type="compositionally biased region" description="Basic and acidic residues" evidence="4">
    <location>
        <begin position="851"/>
        <end position="871"/>
    </location>
</feature>
<feature type="region of interest" description="Disordered" evidence="4">
    <location>
        <begin position="827"/>
        <end position="871"/>
    </location>
</feature>
<dbReference type="OrthoDB" id="410269at2759"/>
<keyword evidence="1" id="KW-0677">Repeat</keyword>
<dbReference type="PANTHER" id="PTHR22895:SF0">
    <property type="entry name" value="ARMADILLO REPEAT-CONTAINING PROTEIN 6"/>
    <property type="match status" value="1"/>
</dbReference>
<dbReference type="SMART" id="SM00185">
    <property type="entry name" value="ARM"/>
    <property type="match status" value="10"/>
</dbReference>
<dbReference type="InterPro" id="IPR018962">
    <property type="entry name" value="DUF1995"/>
</dbReference>
<evidence type="ECO:0000259" key="5">
    <source>
        <dbReference type="Pfam" id="PF09353"/>
    </source>
</evidence>
<name>A0A812LG10_9DINO</name>
<proteinExistence type="predicted"/>
<accession>A0A812LG10</accession>
<feature type="region of interest" description="Disordered" evidence="4">
    <location>
        <begin position="956"/>
        <end position="1000"/>
    </location>
</feature>
<dbReference type="PANTHER" id="PTHR22895">
    <property type="entry name" value="ARMADILLO REPEAT-CONTAINING PROTEIN 6"/>
    <property type="match status" value="1"/>
</dbReference>
<protein>
    <submittedName>
        <fullName evidence="7">AarA protein</fullName>
    </submittedName>
</protein>
<feature type="region of interest" description="Disordered" evidence="4">
    <location>
        <begin position="387"/>
        <end position="458"/>
    </location>
</feature>
<feature type="compositionally biased region" description="Basic and acidic residues" evidence="4">
    <location>
        <begin position="925"/>
        <end position="941"/>
    </location>
</feature>
<feature type="coiled-coil region" evidence="3">
    <location>
        <begin position="1124"/>
        <end position="1151"/>
    </location>
</feature>
<feature type="region of interest" description="Disordered" evidence="4">
    <location>
        <begin position="899"/>
        <end position="941"/>
    </location>
</feature>
<feature type="domain" description="DUF1995" evidence="5">
    <location>
        <begin position="588"/>
        <end position="800"/>
    </location>
</feature>
<comment type="caution">
    <text evidence="7">The sequence shown here is derived from an EMBL/GenBank/DDBJ whole genome shotgun (WGS) entry which is preliminary data.</text>
</comment>
<reference evidence="7" key="1">
    <citation type="submission" date="2021-02" db="EMBL/GenBank/DDBJ databases">
        <authorList>
            <person name="Dougan E. K."/>
            <person name="Rhodes N."/>
            <person name="Thang M."/>
            <person name="Chan C."/>
        </authorList>
    </citation>
    <scope>NUCLEOTIDE SEQUENCE</scope>
</reference>
<dbReference type="Gene3D" id="1.25.10.10">
    <property type="entry name" value="Leucine-rich Repeat Variant"/>
    <property type="match status" value="4"/>
</dbReference>
<evidence type="ECO:0000256" key="1">
    <source>
        <dbReference type="ARBA" id="ARBA00022737"/>
    </source>
</evidence>
<dbReference type="InterPro" id="IPR000225">
    <property type="entry name" value="Armadillo"/>
</dbReference>
<feature type="compositionally biased region" description="Basic and acidic residues" evidence="4">
    <location>
        <begin position="417"/>
        <end position="458"/>
    </location>
</feature>
<feature type="domain" description="LRRK2 ARM repeat" evidence="6">
    <location>
        <begin position="1879"/>
        <end position="2226"/>
    </location>
</feature>
<gene>
    <name evidence="7" type="primary">aarA</name>
    <name evidence="7" type="ORF">SNAT2548_LOCUS10772</name>
</gene>
<dbReference type="InterPro" id="IPR056597">
    <property type="entry name" value="ARM_LRRK2"/>
</dbReference>
<evidence type="ECO:0000313" key="7">
    <source>
        <dbReference type="EMBL" id="CAE7240489.1"/>
    </source>
</evidence>
<evidence type="ECO:0000256" key="3">
    <source>
        <dbReference type="SAM" id="Coils"/>
    </source>
</evidence>
<evidence type="ECO:0000256" key="4">
    <source>
        <dbReference type="SAM" id="MobiDB-lite"/>
    </source>
</evidence>
<feature type="repeat" description="ARM" evidence="2">
    <location>
        <begin position="2154"/>
        <end position="2198"/>
    </location>
</feature>
<keyword evidence="8" id="KW-1185">Reference proteome</keyword>
<evidence type="ECO:0000259" key="6">
    <source>
        <dbReference type="Pfam" id="PF23744"/>
    </source>
</evidence>
<evidence type="ECO:0000313" key="8">
    <source>
        <dbReference type="Proteomes" id="UP000604046"/>
    </source>
</evidence>
<dbReference type="SUPFAM" id="SSF48371">
    <property type="entry name" value="ARM repeat"/>
    <property type="match status" value="2"/>
</dbReference>
<dbReference type="Proteomes" id="UP000604046">
    <property type="component" value="Unassembled WGS sequence"/>
</dbReference>
<feature type="compositionally biased region" description="Low complexity" evidence="4">
    <location>
        <begin position="911"/>
        <end position="923"/>
    </location>
</feature>
<evidence type="ECO:0000256" key="2">
    <source>
        <dbReference type="PROSITE-ProRule" id="PRU00259"/>
    </source>
</evidence>
<dbReference type="Pfam" id="PF23744">
    <property type="entry name" value="ARM_LRRK2"/>
    <property type="match status" value="1"/>
</dbReference>
<feature type="compositionally biased region" description="Basic and acidic residues" evidence="4">
    <location>
        <begin position="971"/>
        <end position="984"/>
    </location>
</feature>
<feature type="compositionally biased region" description="Basic and acidic residues" evidence="4">
    <location>
        <begin position="387"/>
        <end position="396"/>
    </location>
</feature>
<dbReference type="PROSITE" id="PS50176">
    <property type="entry name" value="ARM_REPEAT"/>
    <property type="match status" value="1"/>
</dbReference>
<organism evidence="7 8">
    <name type="scientific">Symbiodinium natans</name>
    <dbReference type="NCBI Taxonomy" id="878477"/>
    <lineage>
        <taxon>Eukaryota</taxon>
        <taxon>Sar</taxon>
        <taxon>Alveolata</taxon>
        <taxon>Dinophyceae</taxon>
        <taxon>Suessiales</taxon>
        <taxon>Symbiodiniaceae</taxon>
        <taxon>Symbiodinium</taxon>
    </lineage>
</organism>
<feature type="compositionally biased region" description="Polar residues" evidence="4">
    <location>
        <begin position="401"/>
        <end position="415"/>
    </location>
</feature>
<dbReference type="Pfam" id="PF09353">
    <property type="entry name" value="DUF1995"/>
    <property type="match status" value="1"/>
</dbReference>
<sequence>MRFQDEWSGASLPVDSIDGDGLHGLHRVAHVEYAEGRNLEVFQSWLMLGAEHGDHGEPRSHDGPGKADREEMREMQGFFQAYETRAPDASERTTRRRQRGEPANRAVLKRVHQQMSQSGQAVPLEKFVEEIPGLGKSGQFLPSLMTQVPGLREVFGFMEVVDTTLDSLDTQVAVIDPMQKSKKLRLDVSKGKSKTGGMLYVRALFMQPIVPFEQLTVAKELVDSGAAKIMNGLAAGQAGSLIKRTKTGSGCKEDAKELCEKLSKIADIQSNGFGETRLLVLKEGKKQTLDACTTNANVGLLVAAKDGVRLTVAQQEPTVLKAGEPVAFDVCLEASLQADEKVPVLFAQAWHPEFAAVERTTELRARASAFGLSEDEVKAATKVVNDHAKSAWDKSAKHWRATSSGLESMRKSLQAQEEDKAKAKEAAEEAKKKEEEANDEDRKRSLQELERKRAEKRRQQEEAEAKRLARKKQLEEERAKRDPWLLFPEVVEAEKKVEARHKPGKQKGFERVMGTQSQLLMDRMDVRARPLRALVLAVGVVFFPALLSFVAPFAPQGAHTARTAQTAQTAQTALRAFSWDAEEPPALPETPEEMLQQAADAVMRAYRDGKTRQAVRLRLDQLFDMESLYVKGIEALQLATTPYMETFVKKLWGGEYLKEIRTSVVDEQAGTLIYRESENELQDMAVMFLPGRDLMAEPKTQNFIRKMTDRLVVILNSENAQSDFRVDYKGMDWSDYTSFGVQISEMFSEQSYYYSYGPFESWQLTVFRAYPFNWEIYIEDLEYNTVKIFDSPYKPTSNQVVARLLQYEEKNKIPTFKKIGKYMKDTMRQEEASEEAEPGWRASASPEEMEERQRQMEKRAKEEDLKEQRRDANAKLEFDLSNSLTKEISAAERALKSAIKKAKKAHKKGEAPGPSGPSGSSAPDVSKKDAPGGGEDAKVKESKELKAKLQELGAILQDNSDAPVGGSTEQTSKETKEGEKERDPSLGINEAPSLDSAAKRPVDQINQHQIRLSFSIIFAFFQRYRFDLYVRYTVEIDLPNLISTMDALNGIANREFAYILREFTKLQMYSCSGPPTGWSSQVLSRLQSDQDLAQYMSALPAGGPVFEVHMPDGFDAGAWYQSNIQNYQTHIQKLTDQVQNLRQQGQGLQQGFMLLQQVAPISDDQVYTVVHKYGQGVHPAVTAMTGNPEDLFSNQQGLRVLSYWGSDPTRMQDVYQTGGFPPVLHAMQQFPEDPGVGRYGVQFLSHAANTSTEHMRELHHLGSIPIVIKQMNQFPQDNFLQQYGCQYLCSMAQIPEVRDEILKGGGIRPLIAAMNHFAQDAVIHRYALSALSPLAAGIQWRAHSVHPEYATQVAISALQMINELAKHEGCKDALVSAGLIPVLLQVMQAHAANPHVQALGLKCLATLCGNSPSIQAGLFQAQGIPAILNAIRSAADTRSTDEGTVELITEGMNLLAAISTNQECRPQIMQYGGIEITLQVMRFFIDFPLIQEHCLRILSGLTLWPEAAAKLLQAGYIDCIIAAMAKYPETQGVQMSGAYALGMVAGSDDAKVAVINAKGIEALVTAMYWHPMDQHVNEQACAALSILCEADRGKAILANTVAGEEKVPAPEVITNSMRNIYTIANPVKQMVKDCSRAYMMCCGARSHYREEYVEDRVPLMATTAEAEEVVSRVRLGKVPSPPGSPDAVAAVAQRLPRLKAAQWKPQVPRMPELRGVVRRCDEAQRAVRSPVPAHLAPHARTLQPLQSPDFLDCRPGASPGPNVSVKEFDLLTPTSLCTVLENDLRQTPQRARCPLEEMPMRTPESIVTEVAAEVVHPLEVTSEKREADVGIGLFVALWLVRTLSSVDANSLASAQLVAIAGLDEAMRRGLIQAFTINGIVQVLQVHAENSAVVFYALKATVTLGYPHPPPEMIHVCESLLDLVLAVMRAFPGEARIQETGCEVLSILARVEAMQDPIITKGGIALICTALKSFQADTGIQRKGCRAFANLGEFQTSREAIRREGGIELIILGMKYHVSHPEVGEQGCAAIANLALDEANRTHIAQNEGVNAVLAGLRLHQSHPGIQAFGLGALGNLATAEDNCAVILKAGAVDMAGVRDLLCAPVPSVPACALKQVMHAMASWTDEPRVQHFACLALSNFAHDDANKVAIGRAGGNKKIISSMQRHADHAGVQEQACGALANLGVNQQNMVEIAQLSGIELVIASLKRFPTEPGVQENGCFALSKFLTMPNESYRQRMKQGDLEAASPSPRAVISFLTHIDPSHSGSQKGSCLSQMPPGVHSAFSSAASELPLSHLAPK</sequence>